<dbReference type="GO" id="GO:0005856">
    <property type="term" value="C:cytoskeleton"/>
    <property type="evidence" value="ECO:0007669"/>
    <property type="project" value="UniProtKB-SubCell"/>
</dbReference>
<dbReference type="EMBL" id="RCHS01002311">
    <property type="protein sequence ID" value="RMX48102.1"/>
    <property type="molecule type" value="Genomic_DNA"/>
</dbReference>
<feature type="compositionally biased region" description="Polar residues" evidence="5">
    <location>
        <begin position="181"/>
        <end position="203"/>
    </location>
</feature>
<dbReference type="OMA" id="YVTRYLW"/>
<evidence type="ECO:0000256" key="1">
    <source>
        <dbReference type="ARBA" id="ARBA00004245"/>
    </source>
</evidence>
<dbReference type="OrthoDB" id="9975356at2759"/>
<protein>
    <recommendedName>
        <fullName evidence="10">PDZ domain-containing protein</fullName>
    </recommendedName>
</protein>
<evidence type="ECO:0000259" key="7">
    <source>
        <dbReference type="PROSITE" id="PS50106"/>
    </source>
</evidence>
<evidence type="ECO:0000313" key="9">
    <source>
        <dbReference type="Proteomes" id="UP000275408"/>
    </source>
</evidence>
<keyword evidence="9" id="KW-1185">Reference proteome</keyword>
<evidence type="ECO:0000259" key="6">
    <source>
        <dbReference type="PROSITE" id="PS50003"/>
    </source>
</evidence>
<dbReference type="PROSITE" id="PS50106">
    <property type="entry name" value="PDZ"/>
    <property type="match status" value="1"/>
</dbReference>
<feature type="region of interest" description="Disordered" evidence="5">
    <location>
        <begin position="35"/>
        <end position="93"/>
    </location>
</feature>
<dbReference type="SUPFAM" id="SSF50729">
    <property type="entry name" value="PH domain-like"/>
    <property type="match status" value="2"/>
</dbReference>
<dbReference type="InterPro" id="IPR011993">
    <property type="entry name" value="PH-like_dom_sf"/>
</dbReference>
<dbReference type="GO" id="GO:0005198">
    <property type="term" value="F:structural molecule activity"/>
    <property type="evidence" value="ECO:0007669"/>
    <property type="project" value="InterPro"/>
</dbReference>
<dbReference type="GO" id="GO:0016010">
    <property type="term" value="C:dystrophin-associated glycoprotein complex"/>
    <property type="evidence" value="ECO:0007669"/>
    <property type="project" value="TreeGrafter"/>
</dbReference>
<dbReference type="InterPro" id="IPR001478">
    <property type="entry name" value="PDZ"/>
</dbReference>
<evidence type="ECO:0000256" key="4">
    <source>
        <dbReference type="ARBA" id="ARBA00023212"/>
    </source>
</evidence>
<comment type="caution">
    <text evidence="8">The sequence shown here is derived from an EMBL/GenBank/DDBJ whole genome shotgun (WGS) entry which is preliminary data.</text>
</comment>
<evidence type="ECO:0000313" key="8">
    <source>
        <dbReference type="EMBL" id="RMX48102.1"/>
    </source>
</evidence>
<evidence type="ECO:0000256" key="2">
    <source>
        <dbReference type="ARBA" id="ARBA00010798"/>
    </source>
</evidence>
<dbReference type="Pfam" id="PF00595">
    <property type="entry name" value="PDZ"/>
    <property type="match status" value="1"/>
</dbReference>
<sequence>MAENFLKTGCISMQINRAELQKVRVKLSRDALTIQKEGTGSVSPSSSSPVNQPESTNGKAESPTWKRSPFTSTNGEASSSTQKKPTPPIGERKVKLTKRKVGGLGMSIKGGRESNLPIAISKIYKDQAAYETGQLHEGDIILEVNGQDIRRATHDEAVAVLKKGGSEIELTVIHSSSHSSVNDSEMTAGTTSEVSQSSVSKQANGIVRSVEESSSDAECRENSSQKSSEVGETDSNSSLQSWTDNIVLPLTFASVSRYKSGEDTLRSNAFEVSSMDGGASVVLYSENKVELLSWYSAIKDRVVLLLEQAMNLSSASLPSSEQVIHMGWIWERLRSTNHWNVWKRKFLTVKGSELQIFEMPPVATRDWLKSEVSYNLMEIVCHTCKEDEQVDKRDNCFTVQSCSGGSHYLAVDTEADLTEIVNRVQEATHQAVVQIESRSFPGKWRGQSVKLVLDLKRGLRLYSGTDRSLLWQYRFSFLRGSSDDGSRKIVLLFSQSPAGPFDRQELEFTNMQQVLTVMHAFYAAKVAQVDPNFSFDNSF</sequence>
<dbReference type="PANTHER" id="PTHR10554:SF1">
    <property type="entry name" value="FI16515P1"/>
    <property type="match status" value="1"/>
</dbReference>
<dbReference type="Gene3D" id="2.30.42.10">
    <property type="match status" value="1"/>
</dbReference>
<dbReference type="Pfam" id="PF23012">
    <property type="entry name" value="Syntrophin_4th"/>
    <property type="match status" value="1"/>
</dbReference>
<dbReference type="SMART" id="SM00228">
    <property type="entry name" value="PDZ"/>
    <property type="match status" value="1"/>
</dbReference>
<keyword evidence="3" id="KW-0963">Cytoplasm</keyword>
<dbReference type="SUPFAM" id="SSF50156">
    <property type="entry name" value="PDZ domain-like"/>
    <property type="match status" value="1"/>
</dbReference>
<name>A0A3M6U368_POCDA</name>
<feature type="region of interest" description="Disordered" evidence="5">
    <location>
        <begin position="175"/>
        <end position="238"/>
    </location>
</feature>
<dbReference type="Proteomes" id="UP000275408">
    <property type="component" value="Unassembled WGS sequence"/>
</dbReference>
<keyword evidence="4" id="KW-0206">Cytoskeleton</keyword>
<gene>
    <name evidence="8" type="ORF">pdam_00002683</name>
</gene>
<organism evidence="8 9">
    <name type="scientific">Pocillopora damicornis</name>
    <name type="common">Cauliflower coral</name>
    <name type="synonym">Millepora damicornis</name>
    <dbReference type="NCBI Taxonomy" id="46731"/>
    <lineage>
        <taxon>Eukaryota</taxon>
        <taxon>Metazoa</taxon>
        <taxon>Cnidaria</taxon>
        <taxon>Anthozoa</taxon>
        <taxon>Hexacorallia</taxon>
        <taxon>Scleractinia</taxon>
        <taxon>Astrocoeniina</taxon>
        <taxon>Pocilloporidae</taxon>
        <taxon>Pocillopora</taxon>
    </lineage>
</organism>
<comment type="similarity">
    <text evidence="2">Belongs to the syntrophin family.</text>
</comment>
<evidence type="ECO:0000256" key="3">
    <source>
        <dbReference type="ARBA" id="ARBA00022490"/>
    </source>
</evidence>
<comment type="subcellular location">
    <subcellularLocation>
        <location evidence="1">Cytoplasm</location>
        <location evidence="1">Cytoskeleton</location>
    </subcellularLocation>
</comment>
<dbReference type="AlphaFoldDB" id="A0A3M6U368"/>
<dbReference type="SMART" id="SM00233">
    <property type="entry name" value="PH"/>
    <property type="match status" value="2"/>
</dbReference>
<dbReference type="CDD" id="cd06801">
    <property type="entry name" value="PDZ_syntrophin-like"/>
    <property type="match status" value="1"/>
</dbReference>
<evidence type="ECO:0008006" key="10">
    <source>
        <dbReference type="Google" id="ProtNLM"/>
    </source>
</evidence>
<proteinExistence type="inferred from homology"/>
<feature type="domain" description="PDZ" evidence="7">
    <location>
        <begin position="93"/>
        <end position="176"/>
    </location>
</feature>
<dbReference type="STRING" id="46731.A0A3M6U368"/>
<dbReference type="InterPro" id="IPR036034">
    <property type="entry name" value="PDZ_sf"/>
</dbReference>
<evidence type="ECO:0000256" key="5">
    <source>
        <dbReference type="SAM" id="MobiDB-lite"/>
    </source>
</evidence>
<dbReference type="Gene3D" id="2.30.29.30">
    <property type="entry name" value="Pleckstrin-homology domain (PH domain)/Phosphotyrosine-binding domain (PTB)"/>
    <property type="match status" value="2"/>
</dbReference>
<feature type="compositionally biased region" description="Polar residues" evidence="5">
    <location>
        <begin position="224"/>
        <end position="238"/>
    </location>
</feature>
<dbReference type="InterPro" id="IPR055108">
    <property type="entry name" value="Syntrophin_4th"/>
</dbReference>
<feature type="compositionally biased region" description="Polar residues" evidence="5">
    <location>
        <begin position="69"/>
        <end position="84"/>
    </location>
</feature>
<dbReference type="PANTHER" id="PTHR10554">
    <property type="entry name" value="SYNTROPHIN"/>
    <property type="match status" value="1"/>
</dbReference>
<reference evidence="8 9" key="1">
    <citation type="journal article" date="2018" name="Sci. Rep.">
        <title>Comparative analysis of the Pocillopora damicornis genome highlights role of immune system in coral evolution.</title>
        <authorList>
            <person name="Cunning R."/>
            <person name="Bay R.A."/>
            <person name="Gillette P."/>
            <person name="Baker A.C."/>
            <person name="Traylor-Knowles N."/>
        </authorList>
    </citation>
    <scope>NUCLEOTIDE SEQUENCE [LARGE SCALE GENOMIC DNA]</scope>
    <source>
        <strain evidence="8">RSMAS</strain>
        <tissue evidence="8">Whole animal</tissue>
    </source>
</reference>
<dbReference type="InterPro" id="IPR015482">
    <property type="entry name" value="Syntrophin"/>
</dbReference>
<dbReference type="PROSITE" id="PS50003">
    <property type="entry name" value="PH_DOMAIN"/>
    <property type="match status" value="1"/>
</dbReference>
<accession>A0A3M6U368</accession>
<dbReference type="InterPro" id="IPR001849">
    <property type="entry name" value="PH_domain"/>
</dbReference>
<feature type="domain" description="PH" evidence="6">
    <location>
        <begin position="248"/>
        <end position="303"/>
    </location>
</feature>
<feature type="compositionally biased region" description="Low complexity" evidence="5">
    <location>
        <begin position="41"/>
        <end position="50"/>
    </location>
</feature>